<organism evidence="1 2">
    <name type="scientific">Aquibacillus koreensis</name>
    <dbReference type="NCBI Taxonomy" id="279446"/>
    <lineage>
        <taxon>Bacteria</taxon>
        <taxon>Bacillati</taxon>
        <taxon>Bacillota</taxon>
        <taxon>Bacilli</taxon>
        <taxon>Bacillales</taxon>
        <taxon>Bacillaceae</taxon>
        <taxon>Aquibacillus</taxon>
    </lineage>
</organism>
<reference evidence="1" key="1">
    <citation type="submission" date="2022-06" db="EMBL/GenBank/DDBJ databases">
        <title>Aquibacillus sp. a new bacterium isolated from soil saline samples.</title>
        <authorList>
            <person name="Galisteo C."/>
            <person name="De La Haba R."/>
            <person name="Sanchez-Porro C."/>
            <person name="Ventosa A."/>
        </authorList>
    </citation>
    <scope>NUCLEOTIDE SEQUENCE</scope>
    <source>
        <strain evidence="1">JCM 12387</strain>
    </source>
</reference>
<dbReference type="EMBL" id="JAMQJZ010000010">
    <property type="protein sequence ID" value="MDC3421402.1"/>
    <property type="molecule type" value="Genomic_DNA"/>
</dbReference>
<dbReference type="AlphaFoldDB" id="A0A9X4AIQ8"/>
<comment type="caution">
    <text evidence="1">The sequence shown here is derived from an EMBL/GenBank/DDBJ whole genome shotgun (WGS) entry which is preliminary data.</text>
</comment>
<protein>
    <submittedName>
        <fullName evidence="1">Uncharacterized protein</fullName>
    </submittedName>
</protein>
<accession>A0A9X4AIQ8</accession>
<dbReference type="RefSeq" id="WP_259869397.1">
    <property type="nucleotide sequence ID" value="NZ_JAMQJZ010000010.1"/>
</dbReference>
<dbReference type="Proteomes" id="UP001145072">
    <property type="component" value="Unassembled WGS sequence"/>
</dbReference>
<proteinExistence type="predicted"/>
<evidence type="ECO:0000313" key="1">
    <source>
        <dbReference type="EMBL" id="MDC3421402.1"/>
    </source>
</evidence>
<keyword evidence="2" id="KW-1185">Reference proteome</keyword>
<evidence type="ECO:0000313" key="2">
    <source>
        <dbReference type="Proteomes" id="UP001145072"/>
    </source>
</evidence>
<name>A0A9X4AIQ8_9BACI</name>
<gene>
    <name evidence="1" type="ORF">NC661_13580</name>
</gene>
<sequence>MQSNKKFKKRYLITFSLLLLLLLGMYFGPSVLGGYALTEHSAIRFTFPNQDGEVVSEKEIEDRNIVVWDTGKVNYVKLIESPLGIFKRVTNVSSISGETIDEKMKVTWSGAEIEDEFYDVIFAAELLDKEIEKVIVSNEQDDKKNTPLSIVEEQSTVFIEMDIKDGFAVHYSKLPNGDVGSFSFRGIDSDGKIISFD</sequence>